<reference evidence="6" key="1">
    <citation type="journal article" date="2019" name="Int. J. Syst. Evol. Microbiol.">
        <title>The Global Catalogue of Microorganisms (GCM) 10K type strain sequencing project: providing services to taxonomists for standard genome sequencing and annotation.</title>
        <authorList>
            <consortium name="The Broad Institute Genomics Platform"/>
            <consortium name="The Broad Institute Genome Sequencing Center for Infectious Disease"/>
            <person name="Wu L."/>
            <person name="Ma J."/>
        </authorList>
    </citation>
    <scope>NUCLEOTIDE SEQUENCE [LARGE SCALE GENOMIC DNA]</scope>
    <source>
        <strain evidence="6">CCUG 60214</strain>
    </source>
</reference>
<evidence type="ECO:0000256" key="1">
    <source>
        <dbReference type="ARBA" id="ARBA00001864"/>
    </source>
</evidence>
<proteinExistence type="inferred from homology"/>
<keyword evidence="4" id="KW-0057">Aromatic amino acid biosynthesis</keyword>
<gene>
    <name evidence="4 5" type="primary">aroD</name>
    <name evidence="5" type="ORF">ACFQ3T_21650</name>
</gene>
<dbReference type="NCBIfam" id="TIGR01093">
    <property type="entry name" value="aroD"/>
    <property type="match status" value="1"/>
</dbReference>
<dbReference type="SUPFAM" id="SSF51569">
    <property type="entry name" value="Aldolase"/>
    <property type="match status" value="1"/>
</dbReference>
<dbReference type="EC" id="4.2.1.10" evidence="4"/>
<protein>
    <recommendedName>
        <fullName evidence="4">3-dehydroquinate dehydratase</fullName>
        <shortName evidence="4">3-dehydroquinase</shortName>
        <ecNumber evidence="4">4.2.1.10</ecNumber>
    </recommendedName>
    <alternativeName>
        <fullName evidence="4">Type I DHQase</fullName>
    </alternativeName>
    <alternativeName>
        <fullName evidence="4">Type I dehydroquinase</fullName>
        <shortName evidence="4">DHQ1</shortName>
    </alternativeName>
</protein>
<dbReference type="PANTHER" id="PTHR43699">
    <property type="entry name" value="3-DEHYDROQUINATE DEHYDRATASE"/>
    <property type="match status" value="1"/>
</dbReference>
<feature type="active site" description="Schiff-base intermediate with substrate" evidence="4">
    <location>
        <position position="156"/>
    </location>
</feature>
<evidence type="ECO:0000256" key="4">
    <source>
        <dbReference type="HAMAP-Rule" id="MF_00214"/>
    </source>
</evidence>
<comment type="similarity">
    <text evidence="4">Belongs to the type-I 3-dehydroquinase family.</text>
</comment>
<feature type="binding site" evidence="4">
    <location>
        <begin position="40"/>
        <end position="42"/>
    </location>
    <ligand>
        <name>3-dehydroquinate</name>
        <dbReference type="ChEBI" id="CHEBI:32364"/>
    </ligand>
</feature>
<keyword evidence="3 4" id="KW-0704">Schiff base</keyword>
<dbReference type="Gene3D" id="3.20.20.70">
    <property type="entry name" value="Aldolase class I"/>
    <property type="match status" value="1"/>
</dbReference>
<feature type="binding site" evidence="4">
    <location>
        <position position="196"/>
    </location>
    <ligand>
        <name>3-dehydroquinate</name>
        <dbReference type="ChEBI" id="CHEBI:32364"/>
    </ligand>
</feature>
<dbReference type="EMBL" id="JBHTLK010000120">
    <property type="protein sequence ID" value="MFD1149746.1"/>
    <property type="molecule type" value="Genomic_DNA"/>
</dbReference>
<dbReference type="RefSeq" id="WP_380725211.1">
    <property type="nucleotide sequence ID" value="NZ_JBHTLK010000120.1"/>
</dbReference>
<evidence type="ECO:0000313" key="6">
    <source>
        <dbReference type="Proteomes" id="UP001597168"/>
    </source>
</evidence>
<comment type="pathway">
    <text evidence="4">Metabolic intermediate biosynthesis; chorismate biosynthesis; chorismate from D-erythrose 4-phosphate and phosphoenolpyruvate: step 3/7.</text>
</comment>
<dbReference type="Proteomes" id="UP001597168">
    <property type="component" value="Unassembled WGS sequence"/>
</dbReference>
<comment type="caution">
    <text evidence="5">The sequence shown here is derived from an EMBL/GenBank/DDBJ whole genome shotgun (WGS) entry which is preliminary data.</text>
</comment>
<dbReference type="InterPro" id="IPR001381">
    <property type="entry name" value="DHquinase_I"/>
</dbReference>
<evidence type="ECO:0000313" key="5">
    <source>
        <dbReference type="EMBL" id="MFD1149746.1"/>
    </source>
</evidence>
<accession>A0ABW3QY69</accession>
<keyword evidence="4" id="KW-0028">Amino-acid biosynthesis</keyword>
<organism evidence="5 6">
    <name type="scientific">Saccharothrix hoggarensis</name>
    <dbReference type="NCBI Taxonomy" id="913853"/>
    <lineage>
        <taxon>Bacteria</taxon>
        <taxon>Bacillati</taxon>
        <taxon>Actinomycetota</taxon>
        <taxon>Actinomycetes</taxon>
        <taxon>Pseudonocardiales</taxon>
        <taxon>Pseudonocardiaceae</taxon>
        <taxon>Saccharothrix</taxon>
    </lineage>
</organism>
<dbReference type="InterPro" id="IPR050146">
    <property type="entry name" value="Type-I_3-dehydroquinase"/>
</dbReference>
<feature type="binding site" evidence="4">
    <location>
        <position position="18"/>
    </location>
    <ligand>
        <name>3-dehydroquinate</name>
        <dbReference type="ChEBI" id="CHEBI:32364"/>
    </ligand>
</feature>
<dbReference type="InterPro" id="IPR013785">
    <property type="entry name" value="Aldolase_TIM"/>
</dbReference>
<comment type="subunit">
    <text evidence="4">Homodimer.</text>
</comment>
<dbReference type="GO" id="GO:0003855">
    <property type="term" value="F:3-dehydroquinate dehydratase activity"/>
    <property type="evidence" value="ECO:0007669"/>
    <property type="project" value="UniProtKB-EC"/>
</dbReference>
<dbReference type="Pfam" id="PF01487">
    <property type="entry name" value="DHquinase_I"/>
    <property type="match status" value="1"/>
</dbReference>
<name>A0ABW3QY69_9PSEU</name>
<feature type="binding site" evidence="4">
    <location>
        <position position="71"/>
    </location>
    <ligand>
        <name>3-dehydroquinate</name>
        <dbReference type="ChEBI" id="CHEBI:32364"/>
    </ligand>
</feature>
<comment type="caution">
    <text evidence="4">Lacks conserved residue(s) required for the propagation of feature annotation.</text>
</comment>
<feature type="binding site" evidence="4">
    <location>
        <position position="219"/>
    </location>
    <ligand>
        <name>3-dehydroquinate</name>
        <dbReference type="ChEBI" id="CHEBI:32364"/>
    </ligand>
</feature>
<keyword evidence="6" id="KW-1185">Reference proteome</keyword>
<dbReference type="HAMAP" id="MF_00214">
    <property type="entry name" value="AroD"/>
    <property type="match status" value="1"/>
</dbReference>
<evidence type="ECO:0000256" key="3">
    <source>
        <dbReference type="ARBA" id="ARBA00023270"/>
    </source>
</evidence>
<sequence length="244" mass="26473">MNAIRALLDRGVPLVAASFDDTDCERAAKAAVEAEVDVAELRLDQFSTTDPEHVREQIGAFRDLPVLATARSAREGGGWTGTDEARLALFRAVAPLVDAVDVELSSREILADVVAAARRHDAVVIVSFHDFDRTPPIDRLRATVAEAKAAGADIVKVSTMATSRADVKALATLLTEADDDTGLIVIAMGEIGSVSRIFFPALGSRLTYSFVDHRPTSGQLGYAETFRLLRRFYPDFDQRKTAEL</sequence>
<comment type="function">
    <text evidence="4">Involved in the third step of the chorismate pathway, which leads to the biosynthesis of aromatic amino acids. Catalyzes the cis-dehydration of 3-dehydroquinate (DHQ) and introduces the first double bond of the aromatic ring to yield 3-dehydroshikimate.</text>
</comment>
<feature type="active site" description="Proton donor/acceptor" evidence="4">
    <location>
        <position position="129"/>
    </location>
</feature>
<evidence type="ECO:0000256" key="2">
    <source>
        <dbReference type="ARBA" id="ARBA00023239"/>
    </source>
</evidence>
<keyword evidence="2 4" id="KW-0456">Lyase</keyword>
<dbReference type="CDD" id="cd00502">
    <property type="entry name" value="DHQase_I"/>
    <property type="match status" value="1"/>
</dbReference>
<comment type="catalytic activity">
    <reaction evidence="1 4">
        <text>3-dehydroquinate = 3-dehydroshikimate + H2O</text>
        <dbReference type="Rhea" id="RHEA:21096"/>
        <dbReference type="ChEBI" id="CHEBI:15377"/>
        <dbReference type="ChEBI" id="CHEBI:16630"/>
        <dbReference type="ChEBI" id="CHEBI:32364"/>
        <dbReference type="EC" id="4.2.1.10"/>
    </reaction>
</comment>
<dbReference type="PANTHER" id="PTHR43699:SF1">
    <property type="entry name" value="3-DEHYDROQUINATE DEHYDRATASE"/>
    <property type="match status" value="1"/>
</dbReference>